<dbReference type="InterPro" id="IPR021843">
    <property type="entry name" value="PSME4_C"/>
</dbReference>
<dbReference type="InterPro" id="IPR032430">
    <property type="entry name" value="Blm10_mid"/>
</dbReference>
<dbReference type="GO" id="GO:0006281">
    <property type="term" value="P:DNA repair"/>
    <property type="evidence" value="ECO:0007669"/>
    <property type="project" value="UniProtKB-KW"/>
</dbReference>
<dbReference type="PANTHER" id="PTHR32170:SF3">
    <property type="entry name" value="PROTEASOME ACTIVATOR COMPLEX SUBUNIT 4"/>
    <property type="match status" value="1"/>
</dbReference>
<evidence type="ECO:0000259" key="12">
    <source>
        <dbReference type="Pfam" id="PF23096"/>
    </source>
</evidence>
<dbReference type="Pfam" id="PF23096">
    <property type="entry name" value="HEAT_PSME4"/>
    <property type="match status" value="1"/>
</dbReference>
<comment type="caution">
    <text evidence="13">The sequence shown here is derived from an EMBL/GenBank/DDBJ whole genome shotgun (WGS) entry which is preliminary data.</text>
</comment>
<evidence type="ECO:0000256" key="5">
    <source>
        <dbReference type="ARBA" id="ARBA00022737"/>
    </source>
</evidence>
<evidence type="ECO:0000259" key="10">
    <source>
        <dbReference type="Pfam" id="PF11919"/>
    </source>
</evidence>
<keyword evidence="5" id="KW-0677">Repeat</keyword>
<keyword evidence="6" id="KW-0227">DNA damage</keyword>
<evidence type="ECO:0000313" key="14">
    <source>
        <dbReference type="Proteomes" id="UP001159428"/>
    </source>
</evidence>
<evidence type="ECO:0000256" key="3">
    <source>
        <dbReference type="ARBA" id="ARBA00005739"/>
    </source>
</evidence>
<protein>
    <recommendedName>
        <fullName evidence="15">Proteasome activator subunit 4</fullName>
    </recommendedName>
</protein>
<evidence type="ECO:0000256" key="6">
    <source>
        <dbReference type="ARBA" id="ARBA00022763"/>
    </source>
</evidence>
<evidence type="ECO:0000256" key="4">
    <source>
        <dbReference type="ARBA" id="ARBA00022490"/>
    </source>
</evidence>
<dbReference type="Pfam" id="PF11919">
    <property type="entry name" value="PSME4_C"/>
    <property type="match status" value="1"/>
</dbReference>
<dbReference type="Gene3D" id="1.25.10.10">
    <property type="entry name" value="Leucine-rich Repeat Variant"/>
    <property type="match status" value="1"/>
</dbReference>
<evidence type="ECO:0000256" key="7">
    <source>
        <dbReference type="ARBA" id="ARBA00023204"/>
    </source>
</evidence>
<feature type="domain" description="Proteasome activator complex subunit 4-like HEAT repeat-like" evidence="12">
    <location>
        <begin position="1168"/>
        <end position="1454"/>
    </location>
</feature>
<dbReference type="GO" id="GO:0016607">
    <property type="term" value="C:nuclear speck"/>
    <property type="evidence" value="ECO:0007669"/>
    <property type="project" value="UniProtKB-SubCell"/>
</dbReference>
<keyword evidence="4" id="KW-0963">Cytoplasm</keyword>
<dbReference type="GO" id="GO:0005829">
    <property type="term" value="C:cytosol"/>
    <property type="evidence" value="ECO:0007669"/>
    <property type="project" value="TreeGrafter"/>
</dbReference>
<comment type="subcellular location">
    <subcellularLocation>
        <location evidence="2">Cytoplasm</location>
    </subcellularLocation>
    <subcellularLocation>
        <location evidence="1">Nucleus speckle</location>
    </subcellularLocation>
</comment>
<feature type="region of interest" description="Disordered" evidence="9">
    <location>
        <begin position="1539"/>
        <end position="1567"/>
    </location>
</feature>
<evidence type="ECO:0000313" key="13">
    <source>
        <dbReference type="EMBL" id="CAH3131610.1"/>
    </source>
</evidence>
<feature type="domain" description="Proteasome activator Blm10 middle HEAT repeats region" evidence="11">
    <location>
        <begin position="306"/>
        <end position="805"/>
    </location>
</feature>
<dbReference type="EMBL" id="CALNXJ010000026">
    <property type="protein sequence ID" value="CAH3131610.1"/>
    <property type="molecule type" value="Genomic_DNA"/>
</dbReference>
<organism evidence="13 14">
    <name type="scientific">Pocillopora meandrina</name>
    <dbReference type="NCBI Taxonomy" id="46732"/>
    <lineage>
        <taxon>Eukaryota</taxon>
        <taxon>Metazoa</taxon>
        <taxon>Cnidaria</taxon>
        <taxon>Anthozoa</taxon>
        <taxon>Hexacorallia</taxon>
        <taxon>Scleractinia</taxon>
        <taxon>Astrocoeniina</taxon>
        <taxon>Pocilloporidae</taxon>
        <taxon>Pocillopora</taxon>
    </lineage>
</organism>
<feature type="compositionally biased region" description="Basic and acidic residues" evidence="9">
    <location>
        <begin position="1551"/>
        <end position="1567"/>
    </location>
</feature>
<evidence type="ECO:0000256" key="9">
    <source>
        <dbReference type="SAM" id="MobiDB-lite"/>
    </source>
</evidence>
<reference evidence="13 14" key="1">
    <citation type="submission" date="2022-05" db="EMBL/GenBank/DDBJ databases">
        <authorList>
            <consortium name="Genoscope - CEA"/>
            <person name="William W."/>
        </authorList>
    </citation>
    <scope>NUCLEOTIDE SEQUENCE [LARGE SCALE GENOMIC DNA]</scope>
</reference>
<keyword evidence="14" id="KW-1185">Reference proteome</keyword>
<dbReference type="InterPro" id="IPR035309">
    <property type="entry name" value="PSME4"/>
</dbReference>
<proteinExistence type="inferred from homology"/>
<dbReference type="GO" id="GO:0070628">
    <property type="term" value="F:proteasome binding"/>
    <property type="evidence" value="ECO:0007669"/>
    <property type="project" value="InterPro"/>
</dbReference>
<gene>
    <name evidence="13" type="ORF">PMEA_00014749</name>
</gene>
<feature type="domain" description="Proteasome activator complex subunit 4 C-terminal" evidence="10">
    <location>
        <begin position="1753"/>
        <end position="1839"/>
    </location>
</feature>
<comment type="similarity">
    <text evidence="3">Belongs to the BLM10 family.</text>
</comment>
<evidence type="ECO:0000256" key="1">
    <source>
        <dbReference type="ARBA" id="ARBA00004324"/>
    </source>
</evidence>
<evidence type="ECO:0000256" key="8">
    <source>
        <dbReference type="ARBA" id="ARBA00023242"/>
    </source>
</evidence>
<keyword evidence="7" id="KW-0234">DNA repair</keyword>
<evidence type="ECO:0000256" key="2">
    <source>
        <dbReference type="ARBA" id="ARBA00004496"/>
    </source>
</evidence>
<dbReference type="InterPro" id="IPR055455">
    <property type="entry name" value="HEAT_PSME4"/>
</dbReference>
<keyword evidence="8" id="KW-0539">Nucleus</keyword>
<dbReference type="GO" id="GO:0010499">
    <property type="term" value="P:proteasomal ubiquitin-independent protein catabolic process"/>
    <property type="evidence" value="ECO:0007669"/>
    <property type="project" value="TreeGrafter"/>
</dbReference>
<evidence type="ECO:0008006" key="15">
    <source>
        <dbReference type="Google" id="ProtNLM"/>
    </source>
</evidence>
<dbReference type="GO" id="GO:0016504">
    <property type="term" value="F:peptidase activator activity"/>
    <property type="evidence" value="ECO:0007669"/>
    <property type="project" value="InterPro"/>
</dbReference>
<dbReference type="Proteomes" id="UP001159428">
    <property type="component" value="Unassembled WGS sequence"/>
</dbReference>
<name>A0AAU9WZY7_9CNID</name>
<dbReference type="InterPro" id="IPR016024">
    <property type="entry name" value="ARM-type_fold"/>
</dbReference>
<accession>A0AAU9WZY7</accession>
<dbReference type="SUPFAM" id="SSF48371">
    <property type="entry name" value="ARM repeat"/>
    <property type="match status" value="2"/>
</dbReference>
<dbReference type="PANTHER" id="PTHR32170">
    <property type="entry name" value="PROTEASOME ACTIVATOR COMPLEX SUBUNIT 4"/>
    <property type="match status" value="1"/>
</dbReference>
<dbReference type="Pfam" id="PF16507">
    <property type="entry name" value="HEAT_PSME4_mid"/>
    <property type="match status" value="1"/>
</dbReference>
<dbReference type="InterPro" id="IPR011989">
    <property type="entry name" value="ARM-like"/>
</dbReference>
<sequence>MLGFKPQKQIVYNRLLPYKDKLDEESNKFLSEIKYSLGRAVVFKETSPGILYWSNRLTNYIKLYGRKFSKEDHLHFIHIFFELVTAPNLDPQYVIAFGHVLILLLKKRGLISRDDLVLPWRPLRDLVDFTFYSKFEVHGLKKHPLKLEETVKHIVYMSRVYFSEDSTQEMLDEWRPLLCPFDVKFAKAMFYFSLFLPTTLPPEKYDKGYKLWFEELLGIWQACTGGSRWEEDCLKLFARLAKDNVGFIDWSPYLATVFTRILRNFHLPVGGNSPASSLKDYSSIISSFVVWIINSMGSSSTTQDHLCKLFKALESFYHPSNSGRYSGKLQRFLYNLPKEMIKRLHRERFPKNTWVTPIPQEAKLTDAELTAFVECLKPAVMLAVFHKSGSFDAAGALQNLALIKPDIVLPTLLDKLYVALATLTEPHQLTATLNCVTSVARALVRPDESYPAGRHHVLPLLQLVLPGIDPNDFRKALGTFMFISTVVCLVPVVDCSEAVGIVEMTEDEKELCLATAQFEDFVLQFMDRCFSMIDNSSFEATSELDSTTMKADQRHSLEGMMGMGVASTFHAILMQSSPKIFQSALEKLFAFCGNKVLETKVAGKMASDMCRAAARTNSKATLKMFVPHCCSIIEHLTSVEGVADEEEVDDQLLWNLQLLSEVVRSSGALEYKDKLITAIKGTIHLKCKEAATLGATLLEHLLRPLAKIYPMEWRSVLVDFGTPPSEHLFIRDWGKPGDLFNLNIQWHIPTKEEKLLAKELLDTFLQPELTRLENFLDGSVTLSREELQQCLNIIFGCLSGAAILLPDWQRPPLENIGLKTLVSRGRFQNTVSMDPDVSMGEDNSRARIAELIHKLLAHLLCHHEDHTKALLIIVKIYDLLMLHVGGQREEFDSRWRSASAVKKAMEDKLAGKKKHVRPLLIERVQLQHERRILDRISTQLTTLHKVLLDDLFKLATTVYTEVRIKAQRVLSSCIDVFDNFARTLVPPTLSKLQNNPDVSHEEFKGALYVLLNNRMLFLIVHYWEVMVDVWPVIIQADHSEKPSIITLITMLAEKMVKKYDTVAISRTVTDAAVEQAKRLLNSTGPTPQSHLKALPSPTETALPTELELKESEEAWNTTRESNLRNYQKLVSILVDMLEGENLRWRYLQICFSFLLMLIRYDVPLPANAVNLCVKFLNHDALVIRKLAIDAVGAVLKQQKRPHAKIVVNPYTVAGLPEPTTTVIQPGDREDNKWLQYSSAVVPKTKSEWESFVFIDKTHWGYYTWPKKLLTYASADKQPLLGRTRDQLSEEERHIYDSFSQEEFTSKFINFLSLEDRKGKDKFNLHRFMLFKGLFRNFDDAFLDLIKPHLERLCIDSQESSQRCAVEIIAAVIRGCRHWKFETLESLWDFLIPLLRKALSAVNVETLEDWGTCMATAVENQDPRRIHRFLEMLLEDPLDDQRGSFSDSSRLYFIQGALFQQEWRVPDLLHRLMGVLERHLNHPYKNVRDRLGSVLCSALMYDLKLRSTAPTRSPNRKQFVSKILPQLAGLQELAREKEIMSGSDVSVTNSEETGREKVKDGSRESDERKEAIKRLKTMTNWLLSHAVRSLNSCPEEFFDLLPVIILFDSQEDDPELQLYCHRTISYLSQMELPFSLIPVALQTVKQIASNNLWHPRRSILEYLQVMIFANLFAIASNAKFVSDVKELVLSLLADEQLEVRETAAATFSGLVHYGFFELNDELQKQFTNMANTKLKKRKKGVVGANGLNYDAALIHRHAGVLGLASCVQAFPYDVPSWMPQILLDLGDHLHDPHPIQATVKKVMSDFRRTHHDNWQEHKQKFTEDQLLVLTDLLVSPCYYA</sequence>
<evidence type="ECO:0000259" key="11">
    <source>
        <dbReference type="Pfam" id="PF16507"/>
    </source>
</evidence>